<evidence type="ECO:0000313" key="4">
    <source>
        <dbReference type="EMBL" id="MFD0987884.1"/>
    </source>
</evidence>
<protein>
    <submittedName>
        <fullName evidence="4">Methanol oxidation system protein MoxJ</fullName>
    </submittedName>
</protein>
<dbReference type="Gene3D" id="3.40.190.10">
    <property type="entry name" value="Periplasmic binding protein-like II"/>
    <property type="match status" value="2"/>
</dbReference>
<dbReference type="InterPro" id="IPR001638">
    <property type="entry name" value="Solute-binding_3/MltF_N"/>
</dbReference>
<sequence>MKERSTMEFIKHTSRLAPALVAAAFIAGLATSGHAADDTAKKEAEKAASSDVLRVCASSTEAPYSTEDEDGFENKIAKIVADEMGRDVEFVWMDRPAIYLVRDMLNEKKCDVVIGLDDGDPRVLTTEPYYRTSYVFVQPADSDLEIDSFDSKDLYEAHPIGFDPGGPVETMLKKVGLYNRNFNYHRSLTNFKSRRNAYVRINPTTFITDLKSGKADVAIVFAPEIARYVTNDDAVKMTPVPDENYRVDGEPVPFHFSQAMGVRKGDEELLKELNAALEKSRPQIQAVLEEEGIPLQEIPEKKKPESKS</sequence>
<evidence type="ECO:0000313" key="5">
    <source>
        <dbReference type="Proteomes" id="UP001597102"/>
    </source>
</evidence>
<dbReference type="NCBIfam" id="TIGR03870">
    <property type="entry name" value="ABC_MoxJ"/>
    <property type="match status" value="1"/>
</dbReference>
<gene>
    <name evidence="4" type="primary">moxJ</name>
    <name evidence="4" type="ORF">ACFQ2F_12330</name>
</gene>
<keyword evidence="1 2" id="KW-0732">Signal</keyword>
<dbReference type="InterPro" id="IPR022455">
    <property type="entry name" value="Methanol_oxidation_MoxJ"/>
</dbReference>
<name>A0ABW3JCQ5_9HYPH</name>
<comment type="caution">
    <text evidence="4">The sequence shown here is derived from an EMBL/GenBank/DDBJ whole genome shotgun (WGS) entry which is preliminary data.</text>
</comment>
<organism evidence="4 5">
    <name type="scientific">Methyloligella solikamskensis</name>
    <dbReference type="NCBI Taxonomy" id="1177756"/>
    <lineage>
        <taxon>Bacteria</taxon>
        <taxon>Pseudomonadati</taxon>
        <taxon>Pseudomonadota</taxon>
        <taxon>Alphaproteobacteria</taxon>
        <taxon>Hyphomicrobiales</taxon>
        <taxon>Hyphomicrobiaceae</taxon>
        <taxon>Methyloligella</taxon>
    </lineage>
</organism>
<evidence type="ECO:0000256" key="1">
    <source>
        <dbReference type="ARBA" id="ARBA00022729"/>
    </source>
</evidence>
<evidence type="ECO:0000259" key="3">
    <source>
        <dbReference type="SMART" id="SM00062"/>
    </source>
</evidence>
<dbReference type="PANTHER" id="PTHR35936:SF17">
    <property type="entry name" value="ARGININE-BINDING EXTRACELLULAR PROTEIN ARTP"/>
    <property type="match status" value="1"/>
</dbReference>
<dbReference type="PANTHER" id="PTHR35936">
    <property type="entry name" value="MEMBRANE-BOUND LYTIC MUREIN TRANSGLYCOSYLASE F"/>
    <property type="match status" value="1"/>
</dbReference>
<dbReference type="RefSeq" id="WP_379090280.1">
    <property type="nucleotide sequence ID" value="NZ_JBHTJO010000001.1"/>
</dbReference>
<dbReference type="SUPFAM" id="SSF53850">
    <property type="entry name" value="Periplasmic binding protein-like II"/>
    <property type="match status" value="1"/>
</dbReference>
<dbReference type="SMART" id="SM00062">
    <property type="entry name" value="PBPb"/>
    <property type="match status" value="1"/>
</dbReference>
<dbReference type="Pfam" id="PF00497">
    <property type="entry name" value="SBP_bac_3"/>
    <property type="match status" value="1"/>
</dbReference>
<dbReference type="Proteomes" id="UP001597102">
    <property type="component" value="Unassembled WGS sequence"/>
</dbReference>
<feature type="signal peptide" evidence="2">
    <location>
        <begin position="1"/>
        <end position="35"/>
    </location>
</feature>
<feature type="domain" description="Solute-binding protein family 3/N-terminal" evidence="3">
    <location>
        <begin position="52"/>
        <end position="291"/>
    </location>
</feature>
<dbReference type="EMBL" id="JBHTJO010000001">
    <property type="protein sequence ID" value="MFD0987884.1"/>
    <property type="molecule type" value="Genomic_DNA"/>
</dbReference>
<accession>A0ABW3JCQ5</accession>
<keyword evidence="5" id="KW-1185">Reference proteome</keyword>
<reference evidence="5" key="1">
    <citation type="journal article" date="2019" name="Int. J. Syst. Evol. Microbiol.">
        <title>The Global Catalogue of Microorganisms (GCM) 10K type strain sequencing project: providing services to taxonomists for standard genome sequencing and annotation.</title>
        <authorList>
            <consortium name="The Broad Institute Genomics Platform"/>
            <consortium name="The Broad Institute Genome Sequencing Center for Infectious Disease"/>
            <person name="Wu L."/>
            <person name="Ma J."/>
        </authorList>
    </citation>
    <scope>NUCLEOTIDE SEQUENCE [LARGE SCALE GENOMIC DNA]</scope>
    <source>
        <strain evidence="5">CCUG 61697</strain>
    </source>
</reference>
<evidence type="ECO:0000256" key="2">
    <source>
        <dbReference type="SAM" id="SignalP"/>
    </source>
</evidence>
<feature type="chain" id="PRO_5047186983" evidence="2">
    <location>
        <begin position="36"/>
        <end position="308"/>
    </location>
</feature>
<proteinExistence type="predicted"/>